<dbReference type="AlphaFoldDB" id="A0A9Q6F227"/>
<dbReference type="EMBL" id="PGUV01000007">
    <property type="protein sequence ID" value="PLS07649.1"/>
    <property type="molecule type" value="Genomic_DNA"/>
</dbReference>
<dbReference type="Proteomes" id="UP000234803">
    <property type="component" value="Unassembled WGS sequence"/>
</dbReference>
<reference evidence="1 2" key="1">
    <citation type="submission" date="2017-12" db="EMBL/GenBank/DDBJ databases">
        <title>Comparative Functional Genomics of Dry Heat Resistant strains isolated from the Viking Spacecraft.</title>
        <authorList>
            <person name="Seuylemezian A."/>
            <person name="Cooper K."/>
            <person name="Vaishampayan P."/>
        </authorList>
    </citation>
    <scope>NUCLEOTIDE SEQUENCE [LARGE SCALE GENOMIC DNA]</scope>
    <source>
        <strain evidence="1 2">V48-19</strain>
    </source>
</reference>
<organism evidence="1 2">
    <name type="scientific">Bacillus halotolerans</name>
    <dbReference type="NCBI Taxonomy" id="260554"/>
    <lineage>
        <taxon>Bacteria</taxon>
        <taxon>Bacillati</taxon>
        <taxon>Bacillota</taxon>
        <taxon>Bacilli</taxon>
        <taxon>Bacillales</taxon>
        <taxon>Bacillaceae</taxon>
        <taxon>Bacillus</taxon>
    </lineage>
</organism>
<evidence type="ECO:0000313" key="2">
    <source>
        <dbReference type="Proteomes" id="UP000234803"/>
    </source>
</evidence>
<proteinExistence type="predicted"/>
<accession>A0A9Q6F227</accession>
<protein>
    <submittedName>
        <fullName evidence="1">Uncharacterized protein</fullName>
    </submittedName>
</protein>
<gene>
    <name evidence="1" type="ORF">CUU63_10170</name>
</gene>
<evidence type="ECO:0000313" key="1">
    <source>
        <dbReference type="EMBL" id="PLS07649.1"/>
    </source>
</evidence>
<comment type="caution">
    <text evidence="1">The sequence shown here is derived from an EMBL/GenBank/DDBJ whole genome shotgun (WGS) entry which is preliminary data.</text>
</comment>
<dbReference type="RefSeq" id="WP_101860492.1">
    <property type="nucleotide sequence ID" value="NZ_PGUV01000007.1"/>
</dbReference>
<name>A0A9Q6F227_9BACI</name>
<sequence length="183" mass="22017">MARKCVCQLCKANGTVDVFFKVTDTKGRNKYYCNQDEYENFKNEKLKRKNLLYYLSKEVFHYKDGQVLPPVFLKKIGELNKFYDYEVIQKCFEKNQETIQYWLINKEFNNEFGMISYIFKIIESNINDFYKVWSLEQNRKNKEENNQIDITIMNQFNDSKPSSLKQNNSAKNITAFLDEEDNY</sequence>